<evidence type="ECO:0000313" key="1">
    <source>
        <dbReference type="EMBL" id="KAH8503158.1"/>
    </source>
</evidence>
<dbReference type="EMBL" id="JACEGQ020000007">
    <property type="protein sequence ID" value="KAH8503158.1"/>
    <property type="molecule type" value="Genomic_DNA"/>
</dbReference>
<accession>A0A8T2YDB7</accession>
<protein>
    <submittedName>
        <fullName evidence="1">Uncharacterized protein</fullName>
    </submittedName>
</protein>
<gene>
    <name evidence="1" type="ORF">H0E87_014460</name>
</gene>
<comment type="caution">
    <text evidence="1">The sequence shown here is derived from an EMBL/GenBank/DDBJ whole genome shotgun (WGS) entry which is preliminary data.</text>
</comment>
<reference evidence="1" key="1">
    <citation type="journal article" date="2021" name="J. Hered.">
        <title>Genome Assembly of Salicaceae Populus deltoides (Eastern Cottonwood) I-69 Based on Nanopore Sequencing and Hi-C Technologies.</title>
        <authorList>
            <person name="Bai S."/>
            <person name="Wu H."/>
            <person name="Zhang J."/>
            <person name="Pan Z."/>
            <person name="Zhao W."/>
            <person name="Li Z."/>
            <person name="Tong C."/>
        </authorList>
    </citation>
    <scope>NUCLEOTIDE SEQUENCE</scope>
    <source>
        <tissue evidence="1">Leaf</tissue>
    </source>
</reference>
<dbReference type="Proteomes" id="UP000807159">
    <property type="component" value="Chromosome 7"/>
</dbReference>
<name>A0A8T2YDB7_POPDE</name>
<proteinExistence type="predicted"/>
<dbReference type="AlphaFoldDB" id="A0A8T2YDB7"/>
<organism evidence="1 2">
    <name type="scientific">Populus deltoides</name>
    <name type="common">Eastern poplar</name>
    <name type="synonym">Eastern cottonwood</name>
    <dbReference type="NCBI Taxonomy" id="3696"/>
    <lineage>
        <taxon>Eukaryota</taxon>
        <taxon>Viridiplantae</taxon>
        <taxon>Streptophyta</taxon>
        <taxon>Embryophyta</taxon>
        <taxon>Tracheophyta</taxon>
        <taxon>Spermatophyta</taxon>
        <taxon>Magnoliopsida</taxon>
        <taxon>eudicotyledons</taxon>
        <taxon>Gunneridae</taxon>
        <taxon>Pentapetalae</taxon>
        <taxon>rosids</taxon>
        <taxon>fabids</taxon>
        <taxon>Malpighiales</taxon>
        <taxon>Salicaceae</taxon>
        <taxon>Saliceae</taxon>
        <taxon>Populus</taxon>
    </lineage>
</organism>
<keyword evidence="2" id="KW-1185">Reference proteome</keyword>
<evidence type="ECO:0000313" key="2">
    <source>
        <dbReference type="Proteomes" id="UP000807159"/>
    </source>
</evidence>
<sequence length="110" mass="12310">MVVHLVAPTTPKSCHPNTQSKAPTARCDRASPRPNWCFGCRLPRCTRIHDPDPWPLPGCLRVPTPPQVLDPLGMIEDVKSLFIQLGFAKLVEPGCWTFCQLRWYGGVPSF</sequence>
<feature type="non-terminal residue" evidence="1">
    <location>
        <position position="110"/>
    </location>
</feature>